<organism evidence="2">
    <name type="scientific">marine metagenome</name>
    <dbReference type="NCBI Taxonomy" id="408172"/>
    <lineage>
        <taxon>unclassified sequences</taxon>
        <taxon>metagenomes</taxon>
        <taxon>ecological metagenomes</taxon>
    </lineage>
</organism>
<accession>A0A381SX41</accession>
<gene>
    <name evidence="2" type="ORF">METZ01_LOCUS60735</name>
</gene>
<feature type="transmembrane region" description="Helical" evidence="1">
    <location>
        <begin position="279"/>
        <end position="298"/>
    </location>
</feature>
<proteinExistence type="predicted"/>
<name>A0A381SX41_9ZZZZ</name>
<sequence length="308" mass="32766">MDEGTVPSGENPYGRTGAIAMVAHNGVTVKQHNPPSSGYGMGSFYWNTATASAMPFNSATASLSLQTNPTLFASSMSDFSAVAWKASSSKEDTVAHLENDVKEQLQMLEMADPEIDSLEYVSSYGVTPYGMSRTAYAFPLLQTIAPNAFEISQSDIATADHSFNSVQVGGVAVPKQNEIFPDAIAPSATVASIVLPMMHFYANTTNMVIDRQSHGDITQNCVLQSDQLELTCTNLVTDLTATDVTVTWYSEKEGESSGFTQDIKKMGEGFGVPFSAMRLLMLVGILGGMAGLVAYTGGNPFALVIFAG</sequence>
<evidence type="ECO:0000256" key="1">
    <source>
        <dbReference type="SAM" id="Phobius"/>
    </source>
</evidence>
<dbReference type="AlphaFoldDB" id="A0A381SX41"/>
<feature type="non-terminal residue" evidence="2">
    <location>
        <position position="308"/>
    </location>
</feature>
<keyword evidence="1" id="KW-1133">Transmembrane helix</keyword>
<keyword evidence="1" id="KW-0472">Membrane</keyword>
<evidence type="ECO:0000313" key="2">
    <source>
        <dbReference type="EMBL" id="SVA07881.1"/>
    </source>
</evidence>
<dbReference type="EMBL" id="UINC01003618">
    <property type="protein sequence ID" value="SVA07881.1"/>
    <property type="molecule type" value="Genomic_DNA"/>
</dbReference>
<protein>
    <submittedName>
        <fullName evidence="2">Uncharacterized protein</fullName>
    </submittedName>
</protein>
<keyword evidence="1" id="KW-0812">Transmembrane</keyword>
<reference evidence="2" key="1">
    <citation type="submission" date="2018-05" db="EMBL/GenBank/DDBJ databases">
        <authorList>
            <person name="Lanie J.A."/>
            <person name="Ng W.-L."/>
            <person name="Kazmierczak K.M."/>
            <person name="Andrzejewski T.M."/>
            <person name="Davidsen T.M."/>
            <person name="Wayne K.J."/>
            <person name="Tettelin H."/>
            <person name="Glass J.I."/>
            <person name="Rusch D."/>
            <person name="Podicherti R."/>
            <person name="Tsui H.-C.T."/>
            <person name="Winkler M.E."/>
        </authorList>
    </citation>
    <scope>NUCLEOTIDE SEQUENCE</scope>
</reference>